<dbReference type="EMBL" id="JARXIC010000007">
    <property type="protein sequence ID" value="MDQ8193922.1"/>
    <property type="molecule type" value="Genomic_DNA"/>
</dbReference>
<dbReference type="InterPro" id="IPR001434">
    <property type="entry name" value="OmcB-like_DUF11"/>
</dbReference>
<protein>
    <recommendedName>
        <fullName evidence="5">DUF11 domain-containing protein</fullName>
    </recommendedName>
</protein>
<dbReference type="Proteomes" id="UP001243717">
    <property type="component" value="Unassembled WGS sequence"/>
</dbReference>
<dbReference type="SUPFAM" id="SSF49478">
    <property type="entry name" value="Cna protein B-type domain"/>
    <property type="match status" value="1"/>
</dbReference>
<dbReference type="PANTHER" id="PTHR34819">
    <property type="entry name" value="LARGE CYSTEINE-RICH PERIPLASMIC PROTEIN OMCB"/>
    <property type="match status" value="1"/>
</dbReference>
<dbReference type="InterPro" id="IPR047589">
    <property type="entry name" value="DUF11_rpt"/>
</dbReference>
<name>A0ABU1AGG4_9BACT</name>
<evidence type="ECO:0000259" key="1">
    <source>
        <dbReference type="Pfam" id="PF01345"/>
    </source>
</evidence>
<dbReference type="InterPro" id="IPR057685">
    <property type="entry name" value="DUF7925"/>
</dbReference>
<dbReference type="Gene3D" id="2.60.40.10">
    <property type="entry name" value="Immunoglobulins"/>
    <property type="match status" value="1"/>
</dbReference>
<evidence type="ECO:0000313" key="4">
    <source>
        <dbReference type="Proteomes" id="UP001243717"/>
    </source>
</evidence>
<accession>A0ABU1AGG4</accession>
<gene>
    <name evidence="3" type="ORF">QEH59_05770</name>
</gene>
<dbReference type="NCBIfam" id="TIGR01451">
    <property type="entry name" value="B_ant_repeat"/>
    <property type="match status" value="1"/>
</dbReference>
<evidence type="ECO:0008006" key="5">
    <source>
        <dbReference type="Google" id="ProtNLM"/>
    </source>
</evidence>
<dbReference type="PANTHER" id="PTHR34819:SF4">
    <property type="entry name" value="LARGE CYSTEINE-RICH PERIPLASMIC PROTEIN OMCB"/>
    <property type="match status" value="1"/>
</dbReference>
<dbReference type="Pfam" id="PF25546">
    <property type="entry name" value="DUF7925"/>
    <property type="match status" value="1"/>
</dbReference>
<sequence>MIVRIEGIPGISLVNDRSVFLAPGSSTSFNHTLTNTGNTTSSYTLSYQNESGDDYDFGSLRLFEDLNGNGIVDTGEPIIPDGSTVTLDPGAAREYILSGIVAPTAQTGDQGIATFTAALDGSTLTEFVTDTAIVGLSDPQLLKSVDRTEALPGDPVEYTLRLLNGTTALQPVTINVDGSSLNRIFMRDVMPRNTVFSRVTSSAGWEVYYHLHDAASDYNFTATAPADLNEVKAIVFARSAVAAAQVLSAGFEVTVAANASGSFDNEGFLYYIESGLTEQLISNLVTVRVPVGCPVITAFDDANLQQPTQIIESGDSVFFEVDAAFYNIDQTQADSFEMSFTSEGTGDQLTLPLIETGPNTGIFRLPSTGDFANGVPTVEGFANSSDSILQTTPSDMLTGSMLGDTCPDGVAKIVILIDPAGIVFDSRTGERLAGATVRIVTDTGASVDVFQADGVTPAPSTVVTGADGRFEFPRIAAGEYVLEVTPPLGYTFPSVVPETLLPNIQGPDASPRIDTAGSYGLSFPVNVATGTVFLDIPLDTESPEGFVLEKEVNRSEVEIGDSVQYKITLDNTVGARLPGAYIRDVMPAGVTYIGGSTRIDGVAAPDPEGEPGSTLQFELGNVADGQTVVLTYRARVAFGADRGDGINRAQAHSRGAAPSSSNVATAKIDIDQGVFTDKGVIFGKVFVDLNDNKIHDTFGPNGEDDDGEGDDVLEPVVPGVRIFLEDGTYAITDVEGKYSIYGQRAITHVVKLDTYTLPTGAELAIIDGRNANDPGSRFADMRNGELHKANFRIVNPTAELLAEVAGRVEKGAVFTPEIDRSLKRNFDYEDNEQNSGINQISDDAAGTIEGAQINTSFYQPILPPDTLTDGNSRLPKRAVAAVPHLPLEAEIDAVTNADVGFMDLRDGDTLPLAQARVRIKAQLGTVLKLEVNGHEISEARIGKRVEASDRGVQAVEYVGVPLNPGENTLTATQFDLFGNARGSETIRLLAPANLATISLELSDAEPVADGITPVEVSVRVVDENGTLVSARLPLTLETTAGRWDVEDVNPAELGTQVFLTEGQGVYRLLPPAEPSDVRIDVSSGIIRSSEQFAFLPDLRPMVAAGIVQGRIHLRDLGKDSITPAHEGSGFEEELRTLSDSGDDRLEGRAAFFLKGKIKGDMLLTAAYDSDKDDDAELFRDIDPDKYYPIYGDSSVRGYDAQSSGKLYVRIDKKRSFLLWGDYETRSEHEAVDFGDYSRSLNGFQGQYENDRVKLTGFASQTSAQQVIDEISANGTSGPFRLSARNGLLNSEKVEILVRDRNQPAVILETRSLTRYVDYEFEAFSGSLVLRRPLASFDTELNPQSIRITYEVDEGGEEHLVYGGNAQVKVNEHLEVGAGYVRDENPEVDYELKSANATVKLPYDSYLITEVAQSEDLVEGDGTAYRAEIRRAGERTEARIFYGEADETFVNPTASLTAGRIEAGAEVTHLIDERTRLEVEAIYEEDVITEGSRKGVKGMAYRRFANQVEIGVGGRVSHETGTPASLSTAIPATSEEITPNTVTSAIVAASAPMPYVPDMRIRGEVEQDVSDTDKSRVLFGADYQLSTKTRAYVTHEFINSLGNEFTLNDTQENNRTLFGLETDYMEGGQYFNEYRVRDAIDGEQAEGALGLRNQWAVAEGLRLNTTFEKVRPFSGETTNESTAATASIEYTAPTDWKATSRLEYRTADTNDSVLATVGYARKLNRNWSILTKTYVYEQTNKDADTDDLTQIRIRSGFAWRQTDQDVWNMLLLHEYKYEDGMDILDTISQERHVNVLSHVLNYQPDENWIWTNRLAAKWVNESSADDDFSDNYAAYLINGRVRRDICDRFDIGLNYSLMWDDGDAGFNYGLGPEIGMWVVENFRLGLGYNFWGFTDRDFETSGRTQSGFFITFNFKFDENTLGFGRK</sequence>
<comment type="caution">
    <text evidence="3">The sequence shown here is derived from an EMBL/GenBank/DDBJ whole genome shotgun (WGS) entry which is preliminary data.</text>
</comment>
<evidence type="ECO:0000313" key="3">
    <source>
        <dbReference type="EMBL" id="MDQ8193922.1"/>
    </source>
</evidence>
<reference evidence="3 4" key="1">
    <citation type="submission" date="2023-04" db="EMBL/GenBank/DDBJ databases">
        <title>A novel bacteria isolated from coastal sediment.</title>
        <authorList>
            <person name="Liu X.-J."/>
            <person name="Du Z.-J."/>
        </authorList>
    </citation>
    <scope>NUCLEOTIDE SEQUENCE [LARGE SCALE GENOMIC DNA]</scope>
    <source>
        <strain evidence="3 4">SDUM461004</strain>
    </source>
</reference>
<proteinExistence type="predicted"/>
<dbReference type="InterPro" id="IPR051172">
    <property type="entry name" value="Chlamydia_OmcB"/>
</dbReference>
<dbReference type="Pfam" id="PF01345">
    <property type="entry name" value="DUF11"/>
    <property type="match status" value="1"/>
</dbReference>
<feature type="domain" description="DUF11" evidence="1">
    <location>
        <begin position="548"/>
        <end position="662"/>
    </location>
</feature>
<keyword evidence="4" id="KW-1185">Reference proteome</keyword>
<feature type="domain" description="DUF7925" evidence="2">
    <location>
        <begin position="167"/>
        <end position="258"/>
    </location>
</feature>
<organism evidence="3 4">
    <name type="scientific">Thalassobacterium sedimentorum</name>
    <dbReference type="NCBI Taxonomy" id="3041258"/>
    <lineage>
        <taxon>Bacteria</taxon>
        <taxon>Pseudomonadati</taxon>
        <taxon>Verrucomicrobiota</taxon>
        <taxon>Opitutia</taxon>
        <taxon>Puniceicoccales</taxon>
        <taxon>Coraliomargaritaceae</taxon>
        <taxon>Thalassobacterium</taxon>
    </lineage>
</organism>
<dbReference type="Gene3D" id="2.60.40.740">
    <property type="match status" value="1"/>
</dbReference>
<evidence type="ECO:0000259" key="2">
    <source>
        <dbReference type="Pfam" id="PF25546"/>
    </source>
</evidence>
<dbReference type="InterPro" id="IPR013783">
    <property type="entry name" value="Ig-like_fold"/>
</dbReference>